<dbReference type="InterPro" id="IPR045851">
    <property type="entry name" value="AMP-bd_C_sf"/>
</dbReference>
<dbReference type="Gene3D" id="3.30.300.30">
    <property type="match status" value="1"/>
</dbReference>
<name>A0ABW3NZS6_9SPHN</name>
<dbReference type="InterPro" id="IPR042099">
    <property type="entry name" value="ANL_N_sf"/>
</dbReference>
<keyword evidence="6" id="KW-1185">Reference proteome</keyword>
<dbReference type="PROSITE" id="PS00455">
    <property type="entry name" value="AMP_BINDING"/>
    <property type="match status" value="1"/>
</dbReference>
<dbReference type="PANTHER" id="PTHR43347:SF3">
    <property type="entry name" value="ACYL-COA SYNTHETASE SHORT-CHAIN FAMILY MEMBER 3, MITOCHONDRIAL"/>
    <property type="match status" value="1"/>
</dbReference>
<dbReference type="InterPro" id="IPR025110">
    <property type="entry name" value="AMP-bd_C"/>
</dbReference>
<dbReference type="PANTHER" id="PTHR43347">
    <property type="entry name" value="ACYL-COA SYNTHETASE"/>
    <property type="match status" value="1"/>
</dbReference>
<dbReference type="Pfam" id="PF16177">
    <property type="entry name" value="ACAS_N"/>
    <property type="match status" value="1"/>
</dbReference>
<evidence type="ECO:0000259" key="2">
    <source>
        <dbReference type="Pfam" id="PF00501"/>
    </source>
</evidence>
<dbReference type="Pfam" id="PF00501">
    <property type="entry name" value="AMP-binding"/>
    <property type="match status" value="1"/>
</dbReference>
<proteinExistence type="inferred from homology"/>
<gene>
    <name evidence="5" type="ORF">ACFQ24_06555</name>
</gene>
<evidence type="ECO:0000256" key="1">
    <source>
        <dbReference type="ARBA" id="ARBA00006432"/>
    </source>
</evidence>
<dbReference type="InterPro" id="IPR000873">
    <property type="entry name" value="AMP-dep_synth/lig_dom"/>
</dbReference>
<protein>
    <submittedName>
        <fullName evidence="5">AMP-binding protein</fullName>
    </submittedName>
</protein>
<dbReference type="SUPFAM" id="SSF56801">
    <property type="entry name" value="Acetyl-CoA synthetase-like"/>
    <property type="match status" value="1"/>
</dbReference>
<dbReference type="InterPro" id="IPR020845">
    <property type="entry name" value="AMP-binding_CS"/>
</dbReference>
<evidence type="ECO:0000259" key="3">
    <source>
        <dbReference type="Pfam" id="PF13193"/>
    </source>
</evidence>
<dbReference type="Pfam" id="PF13193">
    <property type="entry name" value="AMP-binding_C"/>
    <property type="match status" value="1"/>
</dbReference>
<feature type="domain" description="AMP-dependent synthetase/ligase" evidence="2">
    <location>
        <begin position="67"/>
        <end position="452"/>
    </location>
</feature>
<dbReference type="RefSeq" id="WP_380909858.1">
    <property type="nucleotide sequence ID" value="NZ_JBHTLS010000103.1"/>
</dbReference>
<organism evidence="5 6">
    <name type="scientific">Sphingobium olei</name>
    <dbReference type="NCBI Taxonomy" id="420955"/>
    <lineage>
        <taxon>Bacteria</taxon>
        <taxon>Pseudomonadati</taxon>
        <taxon>Pseudomonadota</taxon>
        <taxon>Alphaproteobacteria</taxon>
        <taxon>Sphingomonadales</taxon>
        <taxon>Sphingomonadaceae</taxon>
        <taxon>Sphingobium</taxon>
    </lineage>
</organism>
<reference evidence="6" key="1">
    <citation type="journal article" date="2019" name="Int. J. Syst. Evol. Microbiol.">
        <title>The Global Catalogue of Microorganisms (GCM) 10K type strain sequencing project: providing services to taxonomists for standard genome sequencing and annotation.</title>
        <authorList>
            <consortium name="The Broad Institute Genomics Platform"/>
            <consortium name="The Broad Institute Genome Sequencing Center for Infectious Disease"/>
            <person name="Wu L."/>
            <person name="Ma J."/>
        </authorList>
    </citation>
    <scope>NUCLEOTIDE SEQUENCE [LARGE SCALE GENOMIC DNA]</scope>
    <source>
        <strain evidence="6">CCUG 54329</strain>
    </source>
</reference>
<dbReference type="Proteomes" id="UP001597203">
    <property type="component" value="Unassembled WGS sequence"/>
</dbReference>
<comment type="caution">
    <text evidence="5">The sequence shown here is derived from an EMBL/GenBank/DDBJ whole genome shotgun (WGS) entry which is preliminary data.</text>
</comment>
<dbReference type="InterPro" id="IPR032387">
    <property type="entry name" value="ACAS_N"/>
</dbReference>
<feature type="domain" description="AMP-binding enzyme C-terminal" evidence="3">
    <location>
        <begin position="515"/>
        <end position="592"/>
    </location>
</feature>
<comment type="similarity">
    <text evidence="1">Belongs to the ATP-dependent AMP-binding enzyme family.</text>
</comment>
<feature type="domain" description="Acetyl-coenzyme A synthetase N-terminal" evidence="4">
    <location>
        <begin position="10"/>
        <end position="60"/>
    </location>
</feature>
<sequence>MSDETGAMAYDGAVRWAANRPDQFWLEAAKAIDWVENPPRAHDQSMGWFPEGILNTCHNCLDRHVQAGRGDALALAYDSPVTGTIRHYTYRELLYETERTAAMLASLGAEKGDRVILYMPMIPETVFAMLACARLGVIHSVVFGGFAPPELAKRIDDATPKLVLTASCGIEGSRTIAYKPLVDEALVLAAHSVEHVVLVQREQLTADLMPVRDIDWHDLQRRTADQPAPPCVPLASGEPLYILYTSGTTGTPKGVVRDNGGHAVALAWSMANIYGIGAGDTFWAASDVGWVVGHSYIVYGPLLVGATTVLFEGKPVGTPDPGTFWRTIVRHKVKSFFTAPTAIRAIRKEDPDARFLKEIGTGACRAVFLAGERADPETIAWLERLSGLPVIDHWWQTELGWPAIASCFAMGDLRRKPGSAGFPVPGYQFAILDDDGLALPDGASGNVVIETPLPPGTFRSLWNNDATFVRNFETFPGYYETGDAGFRDRDGFVHIMGRTDDIINIAGHRLSTGQMEEIVARQPGVAECAVVGAHDDLKGMVPVAFVTPQAGYATDKSLVERSVLSVRSELGAIAALKAVLVVEQLPKTRSGKILRSLLRKIVNREPFDIPATIDEPETPAKLAAVFAEEAGFNDPHSLKRVSD</sequence>
<dbReference type="EMBL" id="JBHTLS010000103">
    <property type="protein sequence ID" value="MFD1104533.1"/>
    <property type="molecule type" value="Genomic_DNA"/>
</dbReference>
<evidence type="ECO:0000313" key="5">
    <source>
        <dbReference type="EMBL" id="MFD1104533.1"/>
    </source>
</evidence>
<dbReference type="Gene3D" id="3.40.50.12780">
    <property type="entry name" value="N-terminal domain of ligase-like"/>
    <property type="match status" value="1"/>
</dbReference>
<evidence type="ECO:0000259" key="4">
    <source>
        <dbReference type="Pfam" id="PF16177"/>
    </source>
</evidence>
<accession>A0ABW3NZS6</accession>
<evidence type="ECO:0000313" key="6">
    <source>
        <dbReference type="Proteomes" id="UP001597203"/>
    </source>
</evidence>